<feature type="binding site" evidence="13">
    <location>
        <position position="406"/>
    </location>
    <ligand>
        <name>4-amino-2-methyl-5-(diphosphooxymethyl)pyrimidine</name>
        <dbReference type="ChEBI" id="CHEBI:57841"/>
    </ligand>
</feature>
<dbReference type="Pfam" id="PF08543">
    <property type="entry name" value="Phos_pyr_kin"/>
    <property type="match status" value="1"/>
</dbReference>
<evidence type="ECO:0000256" key="2">
    <source>
        <dbReference type="ARBA" id="ARBA00022679"/>
    </source>
</evidence>
<evidence type="ECO:0000313" key="17">
    <source>
        <dbReference type="Proteomes" id="UP000317365"/>
    </source>
</evidence>
<dbReference type="InterPro" id="IPR034291">
    <property type="entry name" value="TMP_synthase"/>
</dbReference>
<feature type="binding site" evidence="13">
    <location>
        <begin position="373"/>
        <end position="377"/>
    </location>
    <ligand>
        <name>4-amino-2-methyl-5-(diphosphooxymethyl)pyrimidine</name>
        <dbReference type="ChEBI" id="CHEBI:57841"/>
    </ligand>
</feature>
<keyword evidence="3 13" id="KW-0479">Metal-binding</keyword>
<evidence type="ECO:0000313" key="16">
    <source>
        <dbReference type="EMBL" id="QDL56032.1"/>
    </source>
</evidence>
<dbReference type="GO" id="GO:0005829">
    <property type="term" value="C:cytosol"/>
    <property type="evidence" value="ECO:0007669"/>
    <property type="project" value="TreeGrafter"/>
</dbReference>
<name>A0A515ETP3_9BURK</name>
<dbReference type="GO" id="GO:0009228">
    <property type="term" value="P:thiamine biosynthetic process"/>
    <property type="evidence" value="ECO:0007669"/>
    <property type="project" value="UniProtKB-KW"/>
</dbReference>
<dbReference type="NCBIfam" id="TIGR00693">
    <property type="entry name" value="thiE"/>
    <property type="match status" value="1"/>
</dbReference>
<dbReference type="Proteomes" id="UP000317365">
    <property type="component" value="Chromosome"/>
</dbReference>
<keyword evidence="8 13" id="KW-0784">Thiamine biosynthesis</keyword>
<comment type="catalytic activity">
    <reaction evidence="11 13">
        <text>2-(2-carboxy-4-methylthiazol-5-yl)ethyl phosphate + 4-amino-2-methyl-5-(diphosphooxymethyl)pyrimidine + 2 H(+) = thiamine phosphate + CO2 + diphosphate</text>
        <dbReference type="Rhea" id="RHEA:47848"/>
        <dbReference type="ChEBI" id="CHEBI:15378"/>
        <dbReference type="ChEBI" id="CHEBI:16526"/>
        <dbReference type="ChEBI" id="CHEBI:33019"/>
        <dbReference type="ChEBI" id="CHEBI:37575"/>
        <dbReference type="ChEBI" id="CHEBI:57841"/>
        <dbReference type="ChEBI" id="CHEBI:62890"/>
        <dbReference type="EC" id="2.5.1.3"/>
    </reaction>
</comment>
<evidence type="ECO:0000256" key="13">
    <source>
        <dbReference type="HAMAP-Rule" id="MF_00097"/>
    </source>
</evidence>
<accession>A0A515ETP3</accession>
<dbReference type="HAMAP" id="MF_00097">
    <property type="entry name" value="TMP_synthase"/>
    <property type="match status" value="1"/>
</dbReference>
<dbReference type="Pfam" id="PF02581">
    <property type="entry name" value="TMP-TENI"/>
    <property type="match status" value="1"/>
</dbReference>
<evidence type="ECO:0000256" key="1">
    <source>
        <dbReference type="ARBA" id="ARBA00005165"/>
    </source>
</evidence>
<feature type="domain" description="Thiamine phosphate synthase/TenI" evidence="14">
    <location>
        <begin position="357"/>
        <end position="525"/>
    </location>
</feature>
<evidence type="ECO:0000256" key="8">
    <source>
        <dbReference type="ARBA" id="ARBA00022977"/>
    </source>
</evidence>
<evidence type="ECO:0000256" key="11">
    <source>
        <dbReference type="ARBA" id="ARBA00047851"/>
    </source>
</evidence>
<dbReference type="KEGG" id="rhg:EXZ61_18635"/>
<evidence type="ECO:0000259" key="14">
    <source>
        <dbReference type="Pfam" id="PF02581"/>
    </source>
</evidence>
<dbReference type="SUPFAM" id="SSF51391">
    <property type="entry name" value="Thiamin phosphate synthase"/>
    <property type="match status" value="1"/>
</dbReference>
<dbReference type="FunFam" id="3.20.20.70:FF:000064">
    <property type="entry name" value="Thiamine-phosphate synthase"/>
    <property type="match status" value="1"/>
</dbReference>
<keyword evidence="6" id="KW-0067">ATP-binding</keyword>
<dbReference type="InterPro" id="IPR036206">
    <property type="entry name" value="ThiamineP_synth_sf"/>
</dbReference>
<dbReference type="CDD" id="cd01169">
    <property type="entry name" value="HMPP_kinase"/>
    <property type="match status" value="1"/>
</dbReference>
<dbReference type="EMBL" id="CP036282">
    <property type="protein sequence ID" value="QDL56032.1"/>
    <property type="molecule type" value="Genomic_DNA"/>
</dbReference>
<dbReference type="SUPFAM" id="SSF53613">
    <property type="entry name" value="Ribokinase-like"/>
    <property type="match status" value="1"/>
</dbReference>
<dbReference type="InterPro" id="IPR022998">
    <property type="entry name" value="ThiamineP_synth_TenI"/>
</dbReference>
<feature type="binding site" evidence="13">
    <location>
        <position position="445"/>
    </location>
    <ligand>
        <name>4-amino-2-methyl-5-(diphosphooxymethyl)pyrimidine</name>
        <dbReference type="ChEBI" id="CHEBI:57841"/>
    </ligand>
</feature>
<comment type="function">
    <text evidence="13">Condenses 4-methyl-5-(beta-hydroxyethyl)thiazole monophosphate (THZ-P) and 2-methyl-4-amino-5-hydroxymethyl pyrimidine pyrophosphate (HMP-PP) to form thiamine monophosphate (TMP).</text>
</comment>
<evidence type="ECO:0000256" key="6">
    <source>
        <dbReference type="ARBA" id="ARBA00022840"/>
    </source>
</evidence>
<dbReference type="InterPro" id="IPR013749">
    <property type="entry name" value="PM/HMP-P_kinase-1"/>
</dbReference>
<reference evidence="17" key="2">
    <citation type="journal article" date="2020" name="Int. J. Syst. Evol. Microbiol.">
        <title>Genomic insights into a novel species Rhodoferax aquaticus sp. nov., isolated from freshwater.</title>
        <authorList>
            <person name="Li T."/>
            <person name="Zhuo Y."/>
            <person name="Jin C.Z."/>
            <person name="Wu X."/>
            <person name="Ko S.R."/>
            <person name="Jin F.J."/>
            <person name="Ahn C.Y."/>
            <person name="Oh H.M."/>
            <person name="Lee H.G."/>
            <person name="Jin L."/>
        </authorList>
    </citation>
    <scope>NUCLEOTIDE SEQUENCE [LARGE SCALE GENOMIC DNA]</scope>
    <source>
        <strain evidence="17">Gr-4</strain>
    </source>
</reference>
<feature type="binding site" evidence="13">
    <location>
        <begin position="471"/>
        <end position="473"/>
    </location>
    <ligand>
        <name>2-[(2R,5Z)-2-carboxy-4-methylthiazol-5(2H)-ylidene]ethyl phosphate</name>
        <dbReference type="ChEBI" id="CHEBI:62899"/>
    </ligand>
</feature>
<evidence type="ECO:0000259" key="15">
    <source>
        <dbReference type="Pfam" id="PF08543"/>
    </source>
</evidence>
<comment type="catalytic activity">
    <reaction evidence="12 13">
        <text>2-[(2R,5Z)-2-carboxy-4-methylthiazol-5(2H)-ylidene]ethyl phosphate + 4-amino-2-methyl-5-(diphosphooxymethyl)pyrimidine + 2 H(+) = thiamine phosphate + CO2 + diphosphate</text>
        <dbReference type="Rhea" id="RHEA:47844"/>
        <dbReference type="ChEBI" id="CHEBI:15378"/>
        <dbReference type="ChEBI" id="CHEBI:16526"/>
        <dbReference type="ChEBI" id="CHEBI:33019"/>
        <dbReference type="ChEBI" id="CHEBI:37575"/>
        <dbReference type="ChEBI" id="CHEBI:57841"/>
        <dbReference type="ChEBI" id="CHEBI:62899"/>
        <dbReference type="EC" id="2.5.1.3"/>
    </reaction>
</comment>
<evidence type="ECO:0000256" key="4">
    <source>
        <dbReference type="ARBA" id="ARBA00022741"/>
    </source>
</evidence>
<feature type="binding site" evidence="13">
    <location>
        <begin position="522"/>
        <end position="523"/>
    </location>
    <ligand>
        <name>2-[(2R,5Z)-2-carboxy-4-methylthiazol-5(2H)-ylidene]ethyl phosphate</name>
        <dbReference type="ChEBI" id="CHEBI:62899"/>
    </ligand>
</feature>
<dbReference type="GO" id="GO:0000287">
    <property type="term" value="F:magnesium ion binding"/>
    <property type="evidence" value="ECO:0007669"/>
    <property type="project" value="UniProtKB-UniRule"/>
</dbReference>
<dbReference type="GO" id="GO:0004789">
    <property type="term" value="F:thiamine-phosphate diphosphorylase activity"/>
    <property type="evidence" value="ECO:0007669"/>
    <property type="project" value="UniProtKB-UniRule"/>
</dbReference>
<protein>
    <recommendedName>
        <fullName evidence="13">Thiamine-phosphate synthase</fullName>
        <shortName evidence="13">TP synthase</shortName>
        <shortName evidence="13">TPS</shortName>
        <ecNumber evidence="13">2.5.1.3</ecNumber>
    </recommendedName>
    <alternativeName>
        <fullName evidence="13">Thiamine-phosphate pyrophosphorylase</fullName>
        <shortName evidence="13">TMP pyrophosphorylase</shortName>
        <shortName evidence="13">TMP-PPase</shortName>
    </alternativeName>
</protein>
<keyword evidence="2 13" id="KW-0808">Transferase</keyword>
<comment type="catalytic activity">
    <reaction evidence="10 13">
        <text>4-methyl-5-(2-phosphooxyethyl)-thiazole + 4-amino-2-methyl-5-(diphosphooxymethyl)pyrimidine + H(+) = thiamine phosphate + diphosphate</text>
        <dbReference type="Rhea" id="RHEA:22328"/>
        <dbReference type="ChEBI" id="CHEBI:15378"/>
        <dbReference type="ChEBI" id="CHEBI:33019"/>
        <dbReference type="ChEBI" id="CHEBI:37575"/>
        <dbReference type="ChEBI" id="CHEBI:57841"/>
        <dbReference type="ChEBI" id="CHEBI:58296"/>
        <dbReference type="EC" id="2.5.1.3"/>
    </reaction>
</comment>
<keyword evidence="17" id="KW-1185">Reference proteome</keyword>
<proteinExistence type="inferred from homology"/>
<dbReference type="Gene3D" id="3.20.20.70">
    <property type="entry name" value="Aldolase class I"/>
    <property type="match status" value="1"/>
</dbReference>
<dbReference type="UniPathway" id="UPA00060">
    <property type="reaction ID" value="UER00138"/>
</dbReference>
<feature type="binding site" evidence="13">
    <location>
        <position position="426"/>
    </location>
    <ligand>
        <name>Mg(2+)</name>
        <dbReference type="ChEBI" id="CHEBI:18420"/>
    </ligand>
</feature>
<dbReference type="GO" id="GO:0008902">
    <property type="term" value="F:hydroxymethylpyrimidine kinase activity"/>
    <property type="evidence" value="ECO:0007669"/>
    <property type="project" value="TreeGrafter"/>
</dbReference>
<dbReference type="InterPro" id="IPR004399">
    <property type="entry name" value="HMP/HMP-P_kinase_dom"/>
</dbReference>
<keyword evidence="7 13" id="KW-0460">Magnesium</keyword>
<dbReference type="PANTHER" id="PTHR20858">
    <property type="entry name" value="PHOSPHOMETHYLPYRIMIDINE KINASE"/>
    <property type="match status" value="1"/>
</dbReference>
<dbReference type="PANTHER" id="PTHR20858:SF17">
    <property type="entry name" value="HYDROXYMETHYLPYRIMIDINE_PHOSPHOMETHYLPYRIMIDINE KINASE THI20-RELATED"/>
    <property type="match status" value="1"/>
</dbReference>
<dbReference type="GO" id="GO:0009229">
    <property type="term" value="P:thiamine diphosphate biosynthetic process"/>
    <property type="evidence" value="ECO:0007669"/>
    <property type="project" value="UniProtKB-UniRule"/>
</dbReference>
<gene>
    <name evidence="13 16" type="primary">thiE</name>
    <name evidence="16" type="ORF">EXZ61_18635</name>
</gene>
<dbReference type="Gene3D" id="3.40.1190.20">
    <property type="match status" value="1"/>
</dbReference>
<reference evidence="17" key="1">
    <citation type="submission" date="2019-02" db="EMBL/GenBank/DDBJ databases">
        <title>Complete genome sequence of Rhodoferax sp. Gr-4.</title>
        <authorList>
            <person name="Jin L."/>
        </authorList>
    </citation>
    <scope>NUCLEOTIDE SEQUENCE [LARGE SCALE GENOMIC DNA]</scope>
    <source>
        <strain evidence="17">Gr-4</strain>
    </source>
</reference>
<evidence type="ECO:0000256" key="10">
    <source>
        <dbReference type="ARBA" id="ARBA00047334"/>
    </source>
</evidence>
<comment type="similarity">
    <text evidence="13">Belongs to the thiamine-phosphate synthase family.</text>
</comment>
<feature type="binding site" evidence="13">
    <location>
        <position position="502"/>
    </location>
    <ligand>
        <name>2-[(2R,5Z)-2-carboxy-4-methylthiazol-5(2H)-ylidene]ethyl phosphate</name>
        <dbReference type="ChEBI" id="CHEBI:62899"/>
    </ligand>
</feature>
<dbReference type="GO" id="GO:0008972">
    <property type="term" value="F:phosphomethylpyrimidine kinase activity"/>
    <property type="evidence" value="ECO:0007669"/>
    <property type="project" value="InterPro"/>
</dbReference>
<keyword evidence="5" id="KW-0418">Kinase</keyword>
<comment type="pathway">
    <text evidence="1 13">Cofactor biosynthesis; thiamine diphosphate biosynthesis; thiamine phosphate from 4-amino-2-methyl-5-diphosphomethylpyrimidine and 4-methyl-5-(2-phosphoethyl)-thiazole: step 1/1.</text>
</comment>
<dbReference type="InterPro" id="IPR029056">
    <property type="entry name" value="Ribokinase-like"/>
</dbReference>
<dbReference type="GO" id="GO:0005524">
    <property type="term" value="F:ATP binding"/>
    <property type="evidence" value="ECO:0007669"/>
    <property type="project" value="UniProtKB-KW"/>
</dbReference>
<dbReference type="AlphaFoldDB" id="A0A515ETP3"/>
<feature type="binding site" evidence="13">
    <location>
        <position position="474"/>
    </location>
    <ligand>
        <name>4-amino-2-methyl-5-(diphosphooxymethyl)pyrimidine</name>
        <dbReference type="ChEBI" id="CHEBI:57841"/>
    </ligand>
</feature>
<evidence type="ECO:0000256" key="3">
    <source>
        <dbReference type="ARBA" id="ARBA00022723"/>
    </source>
</evidence>
<dbReference type="EC" id="2.5.1.3" evidence="13"/>
<sequence>MKNEAARAIPMRARSTFGTEKFPELQKHRPVVWSIAGSDSGAGAGLQADLKALQAFGVHGCTAVAAITAQNSVAVTQVEPTSAALLDAQLKALAQDMPPQAIKTGLLGSVDNVRVVCEWVDRLRAQGHAVPLVVDPVLGATTGASFANPALVDAYRQQLLPRATLITPNHLEAIHLLDASSPLPARAALDVHQVEQLAQQLRAQLAVGTRAWGAAGALSQQAGISIALTGGDATGGSQTAGLASDFLLSPQATGWLSVPRVATIHHHGTGCTFASTAAAALASGYCVADAVVLAKMATTHALRHAYAAGQGAGPVHAAPDFAQHAANLPWLQTQPNAQTAFPALRNPALGVYAVVDSAAWVQRVLESGIRTVQLRIKDPAEPTLAAQIAQSIAMAHATPGAQLFINDHWQLALQLGAYGVHLGQEDLDTADLDALRKAGVRVGLSTHSYWEVARAWALRPSYIACGPIFATQSKDMPWIPQGLDNLRYWARVLPLPVVGIAGIDASNVADVAATGAASAAVISAITKADKPEQACADLQRGFAAGANRSQDS</sequence>
<dbReference type="CDD" id="cd00564">
    <property type="entry name" value="TMP_TenI"/>
    <property type="match status" value="1"/>
</dbReference>
<evidence type="ECO:0000256" key="9">
    <source>
        <dbReference type="ARBA" id="ARBA00023268"/>
    </source>
</evidence>
<dbReference type="RefSeq" id="WP_142813264.1">
    <property type="nucleotide sequence ID" value="NZ_CP036282.1"/>
</dbReference>
<evidence type="ECO:0000256" key="7">
    <source>
        <dbReference type="ARBA" id="ARBA00022842"/>
    </source>
</evidence>
<dbReference type="InterPro" id="IPR013785">
    <property type="entry name" value="Aldolase_TIM"/>
</dbReference>
<evidence type="ECO:0000256" key="5">
    <source>
        <dbReference type="ARBA" id="ARBA00022777"/>
    </source>
</evidence>
<keyword evidence="9" id="KW-0511">Multifunctional enzyme</keyword>
<evidence type="ECO:0000256" key="12">
    <source>
        <dbReference type="ARBA" id="ARBA00047883"/>
    </source>
</evidence>
<keyword evidence="4" id="KW-0547">Nucleotide-binding</keyword>
<feature type="binding site" evidence="13">
    <location>
        <position position="407"/>
    </location>
    <ligand>
        <name>Mg(2+)</name>
        <dbReference type="ChEBI" id="CHEBI:18420"/>
    </ligand>
</feature>
<feature type="domain" description="Pyridoxamine kinase/Phosphomethylpyrimidine kinase" evidence="15">
    <location>
        <begin position="39"/>
        <end position="316"/>
    </location>
</feature>
<organism evidence="16 17">
    <name type="scientific">Rhodoferax aquaticus</name>
    <dbReference type="NCBI Taxonomy" id="2527691"/>
    <lineage>
        <taxon>Bacteria</taxon>
        <taxon>Pseudomonadati</taxon>
        <taxon>Pseudomonadota</taxon>
        <taxon>Betaproteobacteria</taxon>
        <taxon>Burkholderiales</taxon>
        <taxon>Comamonadaceae</taxon>
        <taxon>Rhodoferax</taxon>
    </lineage>
</organism>
<comment type="cofactor">
    <cofactor evidence="13">
        <name>Mg(2+)</name>
        <dbReference type="ChEBI" id="CHEBI:18420"/>
    </cofactor>
    <text evidence="13">Binds 1 Mg(2+) ion per subunit.</text>
</comment>